<organism evidence="2 3">
    <name type="scientific">Variovorax boronicumulans</name>
    <dbReference type="NCBI Taxonomy" id="436515"/>
    <lineage>
        <taxon>Bacteria</taxon>
        <taxon>Pseudomonadati</taxon>
        <taxon>Pseudomonadota</taxon>
        <taxon>Betaproteobacteria</taxon>
        <taxon>Burkholderiales</taxon>
        <taxon>Comamonadaceae</taxon>
        <taxon>Variovorax</taxon>
    </lineage>
</organism>
<dbReference type="AlphaFoldDB" id="A0AAW8DU89"/>
<dbReference type="EMBL" id="JAUSRR010000003">
    <property type="protein sequence ID" value="MDP9923115.1"/>
    <property type="molecule type" value="Genomic_DNA"/>
</dbReference>
<evidence type="ECO:0000313" key="3">
    <source>
        <dbReference type="Proteomes" id="UP001244295"/>
    </source>
</evidence>
<feature type="compositionally biased region" description="Basic and acidic residues" evidence="1">
    <location>
        <begin position="143"/>
        <end position="154"/>
    </location>
</feature>
<dbReference type="Proteomes" id="UP001244295">
    <property type="component" value="Unassembled WGS sequence"/>
</dbReference>
<protein>
    <submittedName>
        <fullName evidence="2">Uncharacterized protein</fullName>
    </submittedName>
</protein>
<gene>
    <name evidence="2" type="ORF">J2W25_002136</name>
</gene>
<sequence>MLANGAARARGEDVDPYPVLRLHTSDADASWVLTALGADGDTAYGLIDVGTGFPELGPVSLSMLASIKGPKGLSVAIEPQYTARKTLSAGLLPVLTWLKELLRQDPMELNISTLARNSTGCRTSRVLRALTFPSNSAELRRQCRGQRGEIRRPSSLEPWHTSSSEEKDPMHVLFVGGPQHGNGFEARDQTSGGEYGEMLFA</sequence>
<feature type="region of interest" description="Disordered" evidence="1">
    <location>
        <begin position="143"/>
        <end position="201"/>
    </location>
</feature>
<proteinExistence type="predicted"/>
<accession>A0AAW8DU89</accession>
<reference evidence="2" key="1">
    <citation type="submission" date="2023-07" db="EMBL/GenBank/DDBJ databases">
        <title>Sorghum-associated microbial communities from plants grown in Nebraska, USA.</title>
        <authorList>
            <person name="Schachtman D."/>
        </authorList>
    </citation>
    <scope>NUCLEOTIDE SEQUENCE</scope>
    <source>
        <strain evidence="2">DS2795</strain>
    </source>
</reference>
<evidence type="ECO:0000313" key="2">
    <source>
        <dbReference type="EMBL" id="MDP9923115.1"/>
    </source>
</evidence>
<comment type="caution">
    <text evidence="2">The sequence shown here is derived from an EMBL/GenBank/DDBJ whole genome shotgun (WGS) entry which is preliminary data.</text>
</comment>
<dbReference type="InterPro" id="IPR021341">
    <property type="entry name" value="DUF2958"/>
</dbReference>
<evidence type="ECO:0000256" key="1">
    <source>
        <dbReference type="SAM" id="MobiDB-lite"/>
    </source>
</evidence>
<dbReference type="Pfam" id="PF11171">
    <property type="entry name" value="DUF2958"/>
    <property type="match status" value="1"/>
</dbReference>
<name>A0AAW8DU89_9BURK</name>